<dbReference type="GO" id="GO:0046872">
    <property type="term" value="F:metal ion binding"/>
    <property type="evidence" value="ECO:0007669"/>
    <property type="project" value="UniProtKB-KW"/>
</dbReference>
<gene>
    <name evidence="8" type="ORF">JCM21531_459</name>
</gene>
<comment type="caution">
    <text evidence="8">The sequence shown here is derived from an EMBL/GenBank/DDBJ whole genome shotgun (WGS) entry which is preliminary data.</text>
</comment>
<dbReference type="Gene3D" id="1.10.246.80">
    <property type="match status" value="1"/>
</dbReference>
<dbReference type="GO" id="GO:0000166">
    <property type="term" value="F:nucleotide binding"/>
    <property type="evidence" value="ECO:0007669"/>
    <property type="project" value="UniProtKB-KW"/>
</dbReference>
<reference evidence="8" key="1">
    <citation type="journal article" date="2014" name="Genome Announc.">
        <title>Draft Genome Sequence of Clostridium straminisolvens Strain JCM 21531T, Isolated from a Cellulose-Degrading Bacterial Community.</title>
        <authorList>
            <person name="Yuki M."/>
            <person name="Oshima K."/>
            <person name="Suda W."/>
            <person name="Sakamoto M."/>
            <person name="Kitamura K."/>
            <person name="Iida T."/>
            <person name="Hattori M."/>
            <person name="Ohkuma M."/>
        </authorList>
    </citation>
    <scope>NUCLEOTIDE SEQUENCE [LARGE SCALE GENOMIC DNA]</scope>
    <source>
        <strain evidence="8">JCM 21531</strain>
    </source>
</reference>
<keyword evidence="3" id="KW-0479">Metal-binding</keyword>
<evidence type="ECO:0000313" key="9">
    <source>
        <dbReference type="Proteomes" id="UP000019109"/>
    </source>
</evidence>
<dbReference type="InterPro" id="IPR032810">
    <property type="entry name" value="CCA-adding_enz_C"/>
</dbReference>
<dbReference type="Pfam" id="PF13735">
    <property type="entry name" value="tRNA_NucTran2_2"/>
    <property type="match status" value="1"/>
</dbReference>
<keyword evidence="2" id="KW-0548">Nucleotidyltransferase</keyword>
<evidence type="ECO:0000259" key="7">
    <source>
        <dbReference type="Pfam" id="PF13735"/>
    </source>
</evidence>
<keyword evidence="6" id="KW-0694">RNA-binding</keyword>
<evidence type="ECO:0000256" key="2">
    <source>
        <dbReference type="ARBA" id="ARBA00022695"/>
    </source>
</evidence>
<dbReference type="SUPFAM" id="SSF81891">
    <property type="entry name" value="Poly A polymerase C-terminal region-like"/>
    <property type="match status" value="1"/>
</dbReference>
<evidence type="ECO:0000256" key="1">
    <source>
        <dbReference type="ARBA" id="ARBA00022694"/>
    </source>
</evidence>
<evidence type="ECO:0000256" key="3">
    <source>
        <dbReference type="ARBA" id="ARBA00022723"/>
    </source>
</evidence>
<dbReference type="GO" id="GO:0003723">
    <property type="term" value="F:RNA binding"/>
    <property type="evidence" value="ECO:0007669"/>
    <property type="project" value="UniProtKB-KW"/>
</dbReference>
<dbReference type="Gene3D" id="1.10.3090.10">
    <property type="entry name" value="cca-adding enzyme, domain 2"/>
    <property type="match status" value="1"/>
</dbReference>
<proteinExistence type="predicted"/>
<dbReference type="InterPro" id="IPR050124">
    <property type="entry name" value="tRNA_CCA-adding_enzyme"/>
</dbReference>
<protein>
    <submittedName>
        <fullName evidence="8">tRNA nucleotidyltransferase</fullName>
    </submittedName>
</protein>
<dbReference type="GO" id="GO:0016779">
    <property type="term" value="F:nucleotidyltransferase activity"/>
    <property type="evidence" value="ECO:0007669"/>
    <property type="project" value="UniProtKB-KW"/>
</dbReference>
<feature type="domain" description="CCA-adding enzyme C-terminal" evidence="7">
    <location>
        <begin position="95"/>
        <end position="234"/>
    </location>
</feature>
<evidence type="ECO:0000256" key="4">
    <source>
        <dbReference type="ARBA" id="ARBA00022741"/>
    </source>
</evidence>
<keyword evidence="1" id="KW-0819">tRNA processing</keyword>
<evidence type="ECO:0000256" key="6">
    <source>
        <dbReference type="ARBA" id="ARBA00022884"/>
    </source>
</evidence>
<dbReference type="Proteomes" id="UP000019109">
    <property type="component" value="Unassembled WGS sequence"/>
</dbReference>
<accession>W4V2Q6</accession>
<dbReference type="GO" id="GO:0008033">
    <property type="term" value="P:tRNA processing"/>
    <property type="evidence" value="ECO:0007669"/>
    <property type="project" value="UniProtKB-KW"/>
</dbReference>
<keyword evidence="5" id="KW-0460">Magnesium</keyword>
<dbReference type="CDD" id="cd00077">
    <property type="entry name" value="HDc"/>
    <property type="match status" value="1"/>
</dbReference>
<name>W4V2Q6_9FIRM</name>
<dbReference type="AlphaFoldDB" id="W4V2Q6"/>
<dbReference type="PANTHER" id="PTHR47545">
    <property type="entry name" value="MULTIFUNCTIONAL CCA PROTEIN"/>
    <property type="match status" value="1"/>
</dbReference>
<keyword evidence="9" id="KW-1185">Reference proteome</keyword>
<organism evidence="8 9">
    <name type="scientific">Acetivibrio straminisolvens JCM 21531</name>
    <dbReference type="NCBI Taxonomy" id="1294263"/>
    <lineage>
        <taxon>Bacteria</taxon>
        <taxon>Bacillati</taxon>
        <taxon>Bacillota</taxon>
        <taxon>Clostridia</taxon>
        <taxon>Eubacteriales</taxon>
        <taxon>Oscillospiraceae</taxon>
        <taxon>Acetivibrio</taxon>
    </lineage>
</organism>
<evidence type="ECO:0000313" key="8">
    <source>
        <dbReference type="EMBL" id="GAE87113.1"/>
    </source>
</evidence>
<keyword evidence="8" id="KW-0808">Transferase</keyword>
<dbReference type="EMBL" id="BAVR01000004">
    <property type="protein sequence ID" value="GAE87113.1"/>
    <property type="molecule type" value="Genomic_DNA"/>
</dbReference>
<keyword evidence="4" id="KW-0547">Nucleotide-binding</keyword>
<sequence>MTSERPKNFLILKETGLLRYVLPEFERCFKTEQNHPYHVYNVGMHILETVSNVENSSVLRWTMLFHDIGKPVVKTTDQNGIDHFYGHPEESMHIAEKIMKRLKFDNKTINKILRLVKHHDRRIEPHYKSVRKAVSAVGKEIFLDLLKVQEADKKGQNPKFLDERLDALKKIREIFFNLEKEGQILSLKDLALNGDDLIAMGFEQSKEIGIILRELYNIVIDNPEMNTREKLIETVGNIKTKVIKHRN</sequence>
<evidence type="ECO:0000256" key="5">
    <source>
        <dbReference type="ARBA" id="ARBA00022842"/>
    </source>
</evidence>
<dbReference type="STRING" id="1294263.JCM21531_459"/>
<dbReference type="InterPro" id="IPR003607">
    <property type="entry name" value="HD/PDEase_dom"/>
</dbReference>
<dbReference type="PANTHER" id="PTHR47545:SF2">
    <property type="entry name" value="CC-ADDING TRNA NUCLEOTIDYLTRANSFERASE"/>
    <property type="match status" value="1"/>
</dbReference>